<feature type="chain" id="PRO_5011764824" evidence="1">
    <location>
        <begin position="32"/>
        <end position="195"/>
    </location>
</feature>
<dbReference type="EMBL" id="FNJL01000006">
    <property type="protein sequence ID" value="SDP03156.1"/>
    <property type="molecule type" value="Genomic_DNA"/>
</dbReference>
<dbReference type="InterPro" id="IPR007893">
    <property type="entry name" value="Spore_coat_U/FanG"/>
</dbReference>
<protein>
    <submittedName>
        <fullName evidence="3">Spore coat protein U (SCPU) domain-containing protein</fullName>
    </submittedName>
</protein>
<evidence type="ECO:0000313" key="4">
    <source>
        <dbReference type="Proteomes" id="UP000199317"/>
    </source>
</evidence>
<proteinExistence type="predicted"/>
<dbReference type="Proteomes" id="UP000199317">
    <property type="component" value="Unassembled WGS sequence"/>
</dbReference>
<keyword evidence="4" id="KW-1185">Reference proteome</keyword>
<dbReference type="Pfam" id="PF05229">
    <property type="entry name" value="SCPU"/>
    <property type="match status" value="1"/>
</dbReference>
<evidence type="ECO:0000259" key="2">
    <source>
        <dbReference type="Pfam" id="PF05229"/>
    </source>
</evidence>
<keyword evidence="3" id="KW-0946">Virion</keyword>
<feature type="domain" description="Spore coat protein U/FanG" evidence="2">
    <location>
        <begin position="45"/>
        <end position="192"/>
    </location>
</feature>
<dbReference type="InterPro" id="IPR053167">
    <property type="entry name" value="Spore_coat_component"/>
</dbReference>
<reference evidence="4" key="1">
    <citation type="submission" date="2016-10" db="EMBL/GenBank/DDBJ databases">
        <authorList>
            <person name="Varghese N."/>
            <person name="Submissions S."/>
        </authorList>
    </citation>
    <scope>NUCLEOTIDE SEQUENCE [LARGE SCALE GENOMIC DNA]</scope>
    <source>
        <strain evidence="4">DSM 17101</strain>
    </source>
</reference>
<evidence type="ECO:0000313" key="3">
    <source>
        <dbReference type="EMBL" id="SDP03156.1"/>
    </source>
</evidence>
<organism evidence="3 4">
    <name type="scientific">Paracidovorax cattleyae</name>
    <dbReference type="NCBI Taxonomy" id="80868"/>
    <lineage>
        <taxon>Bacteria</taxon>
        <taxon>Pseudomonadati</taxon>
        <taxon>Pseudomonadota</taxon>
        <taxon>Betaproteobacteria</taxon>
        <taxon>Burkholderiales</taxon>
        <taxon>Comamonadaceae</taxon>
        <taxon>Paracidovorax</taxon>
    </lineage>
</organism>
<sequence>MRHAIRSAARRGQAAAWPAALPTAAPLLCFAALLPLPAAPATIPTTATLTVNAAIVRGCLVSGAPGQVTGVNFGTIDFGTHSAVRTGSETRLAGSGAGGQALIQCTPGTAVQVQVDAGQNAQGSQRRLSNSAGGYVPYTLALATAPATALVPNVPAGLTLGASAAALPFQGTATFPGFGLPAGTYTDTVQVTLSW</sequence>
<feature type="signal peptide" evidence="1">
    <location>
        <begin position="1"/>
        <end position="31"/>
    </location>
</feature>
<dbReference type="AlphaFoldDB" id="A0A1H0PEV8"/>
<gene>
    <name evidence="3" type="ORF">SAMN04489708_106109</name>
</gene>
<evidence type="ECO:0000256" key="1">
    <source>
        <dbReference type="SAM" id="SignalP"/>
    </source>
</evidence>
<keyword evidence="3" id="KW-0167">Capsid protein</keyword>
<dbReference type="RefSeq" id="WP_092833029.1">
    <property type="nucleotide sequence ID" value="NZ_CP028290.1"/>
</dbReference>
<name>A0A1H0PEV8_9BURK</name>
<accession>A0A1H0PEV8</accession>
<dbReference type="OrthoDB" id="6506871at2"/>
<keyword evidence="1" id="KW-0732">Signal</keyword>
<dbReference type="PANTHER" id="PTHR37089">
    <property type="entry name" value="PROTEIN U-RELATED"/>
    <property type="match status" value="1"/>
</dbReference>